<keyword evidence="3" id="KW-1003">Cell membrane</keyword>
<evidence type="ECO:0000313" key="9">
    <source>
        <dbReference type="EMBL" id="QOR71257.1"/>
    </source>
</evidence>
<keyword evidence="5 7" id="KW-1133">Transmembrane helix</keyword>
<dbReference type="Proteomes" id="UP000593758">
    <property type="component" value="Chromosome"/>
</dbReference>
<dbReference type="Pfam" id="PF03458">
    <property type="entry name" value="Gly_transporter"/>
    <property type="match status" value="2"/>
</dbReference>
<feature type="domain" description="Glycine transporter" evidence="8">
    <location>
        <begin position="96"/>
        <end position="167"/>
    </location>
</feature>
<dbReference type="EMBL" id="CP063169">
    <property type="protein sequence ID" value="QOR71257.1"/>
    <property type="molecule type" value="Genomic_DNA"/>
</dbReference>
<dbReference type="PANTHER" id="PTHR30506">
    <property type="entry name" value="INNER MEMBRANE PROTEIN"/>
    <property type="match status" value="1"/>
</dbReference>
<feature type="transmembrane region" description="Helical" evidence="7">
    <location>
        <begin position="66"/>
        <end position="84"/>
    </location>
</feature>
<comment type="similarity">
    <text evidence="2">Belongs to the UPF0126 family.</text>
</comment>
<evidence type="ECO:0000313" key="10">
    <source>
        <dbReference type="Proteomes" id="UP000593758"/>
    </source>
</evidence>
<gene>
    <name evidence="9" type="ORF">IM660_02835</name>
</gene>
<evidence type="ECO:0000256" key="6">
    <source>
        <dbReference type="ARBA" id="ARBA00023136"/>
    </source>
</evidence>
<evidence type="ECO:0000256" key="7">
    <source>
        <dbReference type="SAM" id="Phobius"/>
    </source>
</evidence>
<dbReference type="GO" id="GO:0005886">
    <property type="term" value="C:plasma membrane"/>
    <property type="evidence" value="ECO:0007669"/>
    <property type="project" value="UniProtKB-SubCell"/>
</dbReference>
<dbReference type="InterPro" id="IPR005115">
    <property type="entry name" value="Gly_transporter"/>
</dbReference>
<proteinExistence type="inferred from homology"/>
<evidence type="ECO:0000256" key="1">
    <source>
        <dbReference type="ARBA" id="ARBA00004651"/>
    </source>
</evidence>
<evidence type="ECO:0000256" key="2">
    <source>
        <dbReference type="ARBA" id="ARBA00008193"/>
    </source>
</evidence>
<dbReference type="KEGG" id="halt:IM660_02835"/>
<reference evidence="9 10" key="1">
    <citation type="submission" date="2020-10" db="EMBL/GenBank/DDBJ databases">
        <title>Haloactinobacterium sp. RN3S43, a bacterium isolated from saline soil.</title>
        <authorList>
            <person name="Sun J.-Q."/>
        </authorList>
    </citation>
    <scope>NUCLEOTIDE SEQUENCE [LARGE SCALE GENOMIC DNA]</scope>
    <source>
        <strain evidence="9 10">RN3S43</strain>
    </source>
</reference>
<evidence type="ECO:0000256" key="4">
    <source>
        <dbReference type="ARBA" id="ARBA00022692"/>
    </source>
</evidence>
<keyword evidence="4 7" id="KW-0812">Transmembrane</keyword>
<dbReference type="RefSeq" id="WP_193497922.1">
    <property type="nucleotide sequence ID" value="NZ_CP063169.1"/>
</dbReference>
<feature type="transmembrane region" description="Helical" evidence="7">
    <location>
        <begin position="6"/>
        <end position="26"/>
    </location>
</feature>
<sequence>MDPEALIRWLDLTGVLFNAILGGVVARAHRLDPIGFAVLAILSGLGGGLIRDTLLQAGPPVALTDNAYVLTALAGAVIAFAVRLEGRIWDRAFAPIDALALGLWAAVGAQKTLAVGLGPLAAVMLGVVTAVGGGFVRDVVMRQVPRILGRSTLYATCALAAAVLATGLTLLGASTFGSLAGAALGAVLCLLAQWRGWVLPESVGWKPPRPSFRRLRKLARRAARRRHE</sequence>
<feature type="transmembrane region" description="Helical" evidence="7">
    <location>
        <begin position="120"/>
        <end position="140"/>
    </location>
</feature>
<evidence type="ECO:0000256" key="5">
    <source>
        <dbReference type="ARBA" id="ARBA00022989"/>
    </source>
</evidence>
<dbReference type="PANTHER" id="PTHR30506:SF3">
    <property type="entry name" value="UPF0126 INNER MEMBRANE PROTEIN YADS-RELATED"/>
    <property type="match status" value="1"/>
</dbReference>
<protein>
    <submittedName>
        <fullName evidence="9">Trimeric intracellular cation channel family protein</fullName>
    </submittedName>
</protein>
<accession>A0A7M1SW14</accession>
<feature type="transmembrane region" description="Helical" evidence="7">
    <location>
        <begin position="33"/>
        <end position="54"/>
    </location>
</feature>
<feature type="transmembrane region" description="Helical" evidence="7">
    <location>
        <begin position="179"/>
        <end position="199"/>
    </location>
</feature>
<keyword evidence="6 7" id="KW-0472">Membrane</keyword>
<organism evidence="9 10">
    <name type="scientific">Ruania alkalisoli</name>
    <dbReference type="NCBI Taxonomy" id="2779775"/>
    <lineage>
        <taxon>Bacteria</taxon>
        <taxon>Bacillati</taxon>
        <taxon>Actinomycetota</taxon>
        <taxon>Actinomycetes</taxon>
        <taxon>Micrococcales</taxon>
        <taxon>Ruaniaceae</taxon>
        <taxon>Ruania</taxon>
    </lineage>
</organism>
<evidence type="ECO:0000259" key="8">
    <source>
        <dbReference type="Pfam" id="PF03458"/>
    </source>
</evidence>
<evidence type="ECO:0000256" key="3">
    <source>
        <dbReference type="ARBA" id="ARBA00022475"/>
    </source>
</evidence>
<feature type="transmembrane region" description="Helical" evidence="7">
    <location>
        <begin position="152"/>
        <end position="173"/>
    </location>
</feature>
<feature type="transmembrane region" description="Helical" evidence="7">
    <location>
        <begin position="96"/>
        <end position="114"/>
    </location>
</feature>
<name>A0A7M1SW14_9MICO</name>
<feature type="domain" description="Glycine transporter" evidence="8">
    <location>
        <begin position="9"/>
        <end position="82"/>
    </location>
</feature>
<comment type="subcellular location">
    <subcellularLocation>
        <location evidence="1">Cell membrane</location>
        <topology evidence="1">Multi-pass membrane protein</topology>
    </subcellularLocation>
</comment>
<keyword evidence="10" id="KW-1185">Reference proteome</keyword>
<dbReference type="AlphaFoldDB" id="A0A7M1SW14"/>